<feature type="binding site" evidence="7">
    <location>
        <position position="242"/>
    </location>
    <ligand>
        <name>L-histidine</name>
        <dbReference type="ChEBI" id="CHEBI:57595"/>
    </ligand>
</feature>
<dbReference type="InterPro" id="IPR036621">
    <property type="entry name" value="Anticodon-bd_dom_sf"/>
</dbReference>
<gene>
    <name evidence="9" type="primary">hisS</name>
    <name evidence="9" type="ORF">FZC35_00620</name>
</gene>
<name>A0A5C0UDQ6_9PROT</name>
<dbReference type="CDD" id="cd00773">
    <property type="entry name" value="HisRS-like_core"/>
    <property type="match status" value="1"/>
</dbReference>
<dbReference type="Gene3D" id="3.40.50.800">
    <property type="entry name" value="Anticodon-binding domain"/>
    <property type="match status" value="1"/>
</dbReference>
<dbReference type="GO" id="GO:0005737">
    <property type="term" value="C:cytoplasm"/>
    <property type="evidence" value="ECO:0007669"/>
    <property type="project" value="UniProtKB-UniRule"/>
</dbReference>
<feature type="binding site" evidence="7">
    <location>
        <begin position="246"/>
        <end position="247"/>
    </location>
    <ligand>
        <name>L-histidine</name>
        <dbReference type="ChEBI" id="CHEBI:57595"/>
    </ligand>
</feature>
<dbReference type="SUPFAM" id="SSF55681">
    <property type="entry name" value="Class II aaRS and biotin synthetases"/>
    <property type="match status" value="1"/>
</dbReference>
<dbReference type="AlphaFoldDB" id="A0A5C0UDQ6"/>
<accession>A0A5C0UDQ6</accession>
<comment type="subunit">
    <text evidence="2">Homodimer.</text>
</comment>
<dbReference type="SUPFAM" id="SSF52954">
    <property type="entry name" value="Class II aaRS ABD-related"/>
    <property type="match status" value="1"/>
</dbReference>
<dbReference type="InterPro" id="IPR045864">
    <property type="entry name" value="aa-tRNA-synth_II/BPL/LPL"/>
</dbReference>
<dbReference type="InterPro" id="IPR004516">
    <property type="entry name" value="HisRS/HisZ"/>
</dbReference>
<feature type="binding site" evidence="7">
    <location>
        <begin position="79"/>
        <end position="81"/>
    </location>
    <ligand>
        <name>L-histidine</name>
        <dbReference type="ChEBI" id="CHEBI:57595"/>
    </ligand>
</feature>
<feature type="domain" description="Aminoacyl-transfer RNA synthetases class-II family profile" evidence="8">
    <location>
        <begin position="14"/>
        <end position="296"/>
    </location>
</feature>
<dbReference type="NCBIfam" id="TIGR00442">
    <property type="entry name" value="hisS"/>
    <property type="match status" value="1"/>
</dbReference>
<evidence type="ECO:0000256" key="3">
    <source>
        <dbReference type="ARBA" id="ARBA00017399"/>
    </source>
</evidence>
<organism evidence="9 10">
    <name type="scientific">Candidatus Cytomitobacter indipagum</name>
    <dbReference type="NCBI Taxonomy" id="2601575"/>
    <lineage>
        <taxon>Bacteria</taxon>
        <taxon>Pseudomonadati</taxon>
        <taxon>Pseudomonadota</taxon>
        <taxon>Alphaproteobacteria</taxon>
        <taxon>Holosporales</taxon>
        <taxon>Holosporaceae</taxon>
        <taxon>Candidatus Cytomitobacter</taxon>
    </lineage>
</organism>
<keyword evidence="5" id="KW-0547">Nucleotide-binding</keyword>
<dbReference type="GO" id="GO:0005524">
    <property type="term" value="F:ATP binding"/>
    <property type="evidence" value="ECO:0007669"/>
    <property type="project" value="UniProtKB-KW"/>
</dbReference>
<dbReference type="RefSeq" id="WP_148980736.1">
    <property type="nucleotide sequence ID" value="NZ_CP043315.1"/>
</dbReference>
<evidence type="ECO:0000256" key="5">
    <source>
        <dbReference type="ARBA" id="ARBA00022840"/>
    </source>
</evidence>
<feature type="binding site" evidence="7">
    <location>
        <position position="121"/>
    </location>
    <ligand>
        <name>L-histidine</name>
        <dbReference type="ChEBI" id="CHEBI:57595"/>
    </ligand>
</feature>
<feature type="binding site" evidence="7">
    <location>
        <position position="107"/>
    </location>
    <ligand>
        <name>L-histidine</name>
        <dbReference type="ChEBI" id="CHEBI:57595"/>
    </ligand>
</feature>
<dbReference type="Pfam" id="PF13393">
    <property type="entry name" value="tRNA-synt_His"/>
    <property type="match status" value="1"/>
</dbReference>
<evidence type="ECO:0000313" key="10">
    <source>
        <dbReference type="Proteomes" id="UP000325155"/>
    </source>
</evidence>
<evidence type="ECO:0000313" key="9">
    <source>
        <dbReference type="EMBL" id="QEK37889.1"/>
    </source>
</evidence>
<dbReference type="Proteomes" id="UP000325155">
    <property type="component" value="Chromosome"/>
</dbReference>
<dbReference type="EMBL" id="CP043315">
    <property type="protein sequence ID" value="QEK37889.1"/>
    <property type="molecule type" value="Genomic_DNA"/>
</dbReference>
<dbReference type="PANTHER" id="PTHR43707">
    <property type="entry name" value="HISTIDYL-TRNA SYNTHETASE"/>
    <property type="match status" value="1"/>
</dbReference>
<evidence type="ECO:0000256" key="1">
    <source>
        <dbReference type="ARBA" id="ARBA00008226"/>
    </source>
</evidence>
<dbReference type="EC" id="6.1.1.21" evidence="6"/>
<dbReference type="InterPro" id="IPR006195">
    <property type="entry name" value="aa-tRNA-synth_II"/>
</dbReference>
<sequence>MNVKGTIDWIDNYNLRKYVIDKFSKTMNSCGFDMIEPSILERCEFFVRTVGSSSEIMQKEMFFAVSKDKQDLDIVLRPEFTTSVVRSLIESGDIYDKRVSYFGKTFRHNRPQKGRYREFTQLGCEVFDDNPYTDIDVIYSAVKFLQEIGVSIKVKMNSLGSFETIASYNEVLKKYLTENNIFHDESNPMRALDKMTNADKQKYDIPKIRDCMSDDDIKRFDIVCSGLKKLNVNFELDDYLVRGLDYYNHTIFEIENNDLGMSILGGGAYSGLVKKMGGPDISGIGWSFGLERILMMDVKFEQDDSKIIVVSIDEHDYTLNIVNLLRNKYKTFALFNDFKKSLKKLGKLDPKYIVFCGTEERQNNVVKIKNCITGEQDKIAIDDMLNYIDQRMILKD</sequence>
<dbReference type="PIRSF" id="PIRSF001549">
    <property type="entry name" value="His-tRNA_synth"/>
    <property type="match status" value="1"/>
</dbReference>
<dbReference type="InterPro" id="IPR015807">
    <property type="entry name" value="His-tRNA-ligase"/>
</dbReference>
<evidence type="ECO:0000256" key="6">
    <source>
        <dbReference type="NCBIfam" id="TIGR00442"/>
    </source>
</evidence>
<keyword evidence="9" id="KW-0436">Ligase</keyword>
<proteinExistence type="inferred from homology"/>
<evidence type="ECO:0000256" key="7">
    <source>
        <dbReference type="PIRSR" id="PIRSR001549-1"/>
    </source>
</evidence>
<evidence type="ECO:0000259" key="8">
    <source>
        <dbReference type="PROSITE" id="PS50862"/>
    </source>
</evidence>
<dbReference type="PANTHER" id="PTHR43707:SF1">
    <property type="entry name" value="HISTIDINE--TRNA LIGASE, MITOCHONDRIAL-RELATED"/>
    <property type="match status" value="1"/>
</dbReference>
<evidence type="ECO:0000256" key="2">
    <source>
        <dbReference type="ARBA" id="ARBA00011738"/>
    </source>
</evidence>
<evidence type="ECO:0000256" key="4">
    <source>
        <dbReference type="ARBA" id="ARBA00022490"/>
    </source>
</evidence>
<dbReference type="OrthoDB" id="9800814at2"/>
<reference evidence="9 10" key="1">
    <citation type="submission" date="2019-08" db="EMBL/GenBank/DDBJ databases">
        <title>Highly reduced genomes of protist endosymbionts show evolutionary convergence.</title>
        <authorList>
            <person name="George E."/>
            <person name="Husnik F."/>
            <person name="Tashyreva D."/>
            <person name="Prokopchuk G."/>
            <person name="Horak A."/>
            <person name="Kwong W.K."/>
            <person name="Lukes J."/>
            <person name="Keeling P.J."/>
        </authorList>
    </citation>
    <scope>NUCLEOTIDE SEQUENCE [LARGE SCALE GENOMIC DNA]</scope>
    <source>
        <strain evidence="9">1605</strain>
    </source>
</reference>
<dbReference type="Gene3D" id="3.30.930.10">
    <property type="entry name" value="Bira Bifunctional Protein, Domain 2"/>
    <property type="match status" value="1"/>
</dbReference>
<dbReference type="GO" id="GO:0004821">
    <property type="term" value="F:histidine-tRNA ligase activity"/>
    <property type="evidence" value="ECO:0007669"/>
    <property type="project" value="UniProtKB-UniRule"/>
</dbReference>
<dbReference type="PROSITE" id="PS50862">
    <property type="entry name" value="AA_TRNA_LIGASE_II"/>
    <property type="match status" value="1"/>
</dbReference>
<dbReference type="InterPro" id="IPR041715">
    <property type="entry name" value="HisRS-like_core"/>
</dbReference>
<keyword evidence="10" id="KW-1185">Reference proteome</keyword>
<keyword evidence="5" id="KW-0067">ATP-binding</keyword>
<keyword evidence="4" id="KW-0963">Cytoplasm</keyword>
<dbReference type="GO" id="GO:0006427">
    <property type="term" value="P:histidyl-tRNA aminoacylation"/>
    <property type="evidence" value="ECO:0007669"/>
    <property type="project" value="UniProtKB-UniRule"/>
</dbReference>
<feature type="binding site" evidence="7">
    <location>
        <position position="125"/>
    </location>
    <ligand>
        <name>L-histidine</name>
        <dbReference type="ChEBI" id="CHEBI:57595"/>
    </ligand>
</feature>
<dbReference type="KEGG" id="cip:FZC35_00620"/>
<comment type="similarity">
    <text evidence="1">Belongs to the class-II aminoacyl-tRNA synthetase family.</text>
</comment>
<protein>
    <recommendedName>
        <fullName evidence="3 6">Histidine--tRNA ligase</fullName>
        <ecNumber evidence="6">6.1.1.21</ecNumber>
    </recommendedName>
</protein>